<keyword evidence="1" id="KW-0175">Coiled coil</keyword>
<feature type="compositionally biased region" description="Pro residues" evidence="2">
    <location>
        <begin position="92"/>
        <end position="101"/>
    </location>
</feature>
<feature type="coiled-coil region" evidence="1">
    <location>
        <begin position="573"/>
        <end position="600"/>
    </location>
</feature>
<feature type="region of interest" description="Disordered" evidence="2">
    <location>
        <begin position="335"/>
        <end position="367"/>
    </location>
</feature>
<name>A0A6P6RXE9_9EIME</name>
<feature type="compositionally biased region" description="Polar residues" evidence="2">
    <location>
        <begin position="37"/>
        <end position="62"/>
    </location>
</feature>
<feature type="compositionally biased region" description="Basic and acidic residues" evidence="2">
    <location>
        <begin position="420"/>
        <end position="432"/>
    </location>
</feature>
<accession>A0A6P6RXE9</accession>
<keyword evidence="3" id="KW-1185">Reference proteome</keyword>
<dbReference type="Proteomes" id="UP000515125">
    <property type="component" value="Unplaced"/>
</dbReference>
<feature type="compositionally biased region" description="Polar residues" evidence="2">
    <location>
        <begin position="196"/>
        <end position="206"/>
    </location>
</feature>
<organism evidence="3 4">
    <name type="scientific">Cyclospora cayetanensis</name>
    <dbReference type="NCBI Taxonomy" id="88456"/>
    <lineage>
        <taxon>Eukaryota</taxon>
        <taxon>Sar</taxon>
        <taxon>Alveolata</taxon>
        <taxon>Apicomplexa</taxon>
        <taxon>Conoidasida</taxon>
        <taxon>Coccidia</taxon>
        <taxon>Eucoccidiorida</taxon>
        <taxon>Eimeriorina</taxon>
        <taxon>Eimeriidae</taxon>
        <taxon>Cyclospora</taxon>
    </lineage>
</organism>
<feature type="compositionally biased region" description="Low complexity" evidence="2">
    <location>
        <begin position="351"/>
        <end position="366"/>
    </location>
</feature>
<dbReference type="AlphaFoldDB" id="A0A6P6RXE9"/>
<feature type="compositionally biased region" description="Low complexity" evidence="2">
    <location>
        <begin position="175"/>
        <end position="195"/>
    </location>
</feature>
<dbReference type="OrthoDB" id="354927at2759"/>
<evidence type="ECO:0000313" key="3">
    <source>
        <dbReference type="Proteomes" id="UP000515125"/>
    </source>
</evidence>
<protein>
    <submittedName>
        <fullName evidence="4">Mediator of RNA polymerase II transcription subunit 15-like</fullName>
    </submittedName>
</protein>
<dbReference type="RefSeq" id="XP_026191775.1">
    <property type="nucleotide sequence ID" value="XM_026335990.1"/>
</dbReference>
<gene>
    <name evidence="4" type="primary">LOC113146990</name>
</gene>
<evidence type="ECO:0000256" key="1">
    <source>
        <dbReference type="SAM" id="Coils"/>
    </source>
</evidence>
<feature type="compositionally biased region" description="Low complexity" evidence="2">
    <location>
        <begin position="393"/>
        <end position="403"/>
    </location>
</feature>
<evidence type="ECO:0000313" key="4">
    <source>
        <dbReference type="RefSeq" id="XP_026191775.1"/>
    </source>
</evidence>
<proteinExistence type="predicted"/>
<feature type="compositionally biased region" description="Pro residues" evidence="2">
    <location>
        <begin position="1"/>
        <end position="17"/>
    </location>
</feature>
<reference evidence="4" key="1">
    <citation type="submission" date="2025-08" db="UniProtKB">
        <authorList>
            <consortium name="RefSeq"/>
        </authorList>
    </citation>
    <scope>IDENTIFICATION</scope>
</reference>
<feature type="compositionally biased region" description="Low complexity" evidence="2">
    <location>
        <begin position="273"/>
        <end position="282"/>
    </location>
</feature>
<dbReference type="GeneID" id="113146990"/>
<feature type="region of interest" description="Disordered" evidence="2">
    <location>
        <begin position="1"/>
        <end position="282"/>
    </location>
</feature>
<feature type="region of interest" description="Disordered" evidence="2">
    <location>
        <begin position="393"/>
        <end position="432"/>
    </location>
</feature>
<feature type="compositionally biased region" description="Low complexity" evidence="2">
    <location>
        <begin position="152"/>
        <end position="164"/>
    </location>
</feature>
<sequence>MQHPSRGPPPLGGPWEPPGFSNGQSTTEYSFYPPHYESTSHPTANLASSAASYSGSRTTSRAASYGRGQESSRESDSYPWETQSWRWEGPHGQPPESPPKPGYIVSQARRRADNSTAADIRRQQRPWQTESPKDLPRRRSSAAQEFLRQQRQHQQQKQQPQQQRGKYMASTYTGKAGISASAAAKHAQKAAALNSSLEEVQRTLQRAIQKCSLKHQQQQPQQHEQPRPQEQHVGPLPPAAASRSEADVRHDEVYRQLLNHGGKHGGIAPLTKSSPQHHPQQPQSLMIEGTFTATCSASPASSVPQTPASICHSAAAAAPCLPKEAAERPADISGYPTAQQQQEKEQHAVKQQIQQQEQPQQQQPPISEVAATPLSSGSQKLAVELLRRQMLQQDQRRQLQPQHLQEEQQRRQLMQHQQQRMHELGQQAEKRQLATSVPPRFLGPAGLVLSERQSVLQHQQERQPQKQQQLLFQQQELQQPQRYFQRQQQHQQPLPQYTISLCPLQQHSSSSNELNRSSFDAQAYLLRVYLLDSCHRLETLRRSILAELARDAFSFWFLQTKQPQLKALWDKKVLRETCQLRRLEQKAEEAQQNLCAYAAQRQHGACASKAQVDSRVGLPTSSGLASEVVEDMQRQVLHQANRLRIYKIRRGAALGGVILQQLLRRLAVKQQQDTMMRLRNGGPSETQLLNLAVQMLPK</sequence>
<feature type="compositionally biased region" description="Basic and acidic residues" evidence="2">
    <location>
        <begin position="244"/>
        <end position="254"/>
    </location>
</feature>
<evidence type="ECO:0000256" key="2">
    <source>
        <dbReference type="SAM" id="MobiDB-lite"/>
    </source>
</evidence>